<evidence type="ECO:0000313" key="4">
    <source>
        <dbReference type="Proteomes" id="UP000606991"/>
    </source>
</evidence>
<evidence type="ECO:0000313" key="2">
    <source>
        <dbReference type="EMBL" id="PZR77923.1"/>
    </source>
</evidence>
<comment type="caution">
    <text evidence="2">The sequence shown here is derived from an EMBL/GenBank/DDBJ whole genome shotgun (WGS) entry which is preliminary data.</text>
</comment>
<organism evidence="2 3">
    <name type="scientific">Candidatus Aeolococcus gillhamiae</name>
    <dbReference type="NCBI Taxonomy" id="3127015"/>
    <lineage>
        <taxon>Bacteria</taxon>
        <taxon>Bacillati</taxon>
        <taxon>Candidatus Dormiibacterota</taxon>
        <taxon>Candidatus Dormibacteria</taxon>
        <taxon>Candidatus Aeolococcales</taxon>
        <taxon>Candidatus Aeolococcaceae</taxon>
        <taxon>Candidatus Aeolococcus</taxon>
    </lineage>
</organism>
<evidence type="ECO:0000313" key="1">
    <source>
        <dbReference type="EMBL" id="MBJ7596280.1"/>
    </source>
</evidence>
<accession>A0A934K5U4</accession>
<accession>A0A2W5YY86</accession>
<protein>
    <submittedName>
        <fullName evidence="2">GYD domain protein</fullName>
    </submittedName>
    <submittedName>
        <fullName evidence="1">GYD domain-containing protein</fullName>
    </submittedName>
</protein>
<dbReference type="Proteomes" id="UP000248724">
    <property type="component" value="Unassembled WGS sequence"/>
</dbReference>
<reference evidence="2" key="2">
    <citation type="submission" date="2018-05" db="EMBL/GenBank/DDBJ databases">
        <authorList>
            <person name="Ferrari B."/>
        </authorList>
    </citation>
    <scope>NUCLEOTIDE SEQUENCE</scope>
    <source>
        <strain evidence="2">RRmetagenome_bin12</strain>
    </source>
</reference>
<dbReference type="EMBL" id="QHBU01000278">
    <property type="protein sequence ID" value="PZR77923.1"/>
    <property type="molecule type" value="Genomic_DNA"/>
</dbReference>
<dbReference type="Pfam" id="PF08734">
    <property type="entry name" value="GYD"/>
    <property type="match status" value="1"/>
</dbReference>
<reference evidence="2 3" key="1">
    <citation type="journal article" date="2017" name="Nature">
        <title>Atmospheric trace gases support primary production in Antarctic desert surface soil.</title>
        <authorList>
            <person name="Ji M."/>
            <person name="Greening C."/>
            <person name="Vanwonterghem I."/>
            <person name="Carere C.R."/>
            <person name="Bay S.K."/>
            <person name="Steen J.A."/>
            <person name="Montgomery K."/>
            <person name="Lines T."/>
            <person name="Beardall J."/>
            <person name="van Dorst J."/>
            <person name="Snape I."/>
            <person name="Stott M.B."/>
            <person name="Hugenholtz P."/>
            <person name="Ferrari B.C."/>
        </authorList>
    </citation>
    <scope>NUCLEOTIDE SEQUENCE [LARGE SCALE GENOMIC DNA]</scope>
    <source>
        <strain evidence="2">RRmetagenome_bin12</strain>
    </source>
</reference>
<gene>
    <name evidence="2" type="ORF">DLM65_14535</name>
    <name evidence="1" type="ORF">JF886_15740</name>
</gene>
<reference evidence="1 4" key="3">
    <citation type="submission" date="2020-10" db="EMBL/GenBank/DDBJ databases">
        <title>Ca. Dormibacterota MAGs.</title>
        <authorList>
            <person name="Montgomery K."/>
        </authorList>
    </citation>
    <scope>NUCLEOTIDE SEQUENCE [LARGE SCALE GENOMIC DNA]</scope>
    <source>
        <strain evidence="1">SC8812_S17_18</strain>
    </source>
</reference>
<evidence type="ECO:0000313" key="3">
    <source>
        <dbReference type="Proteomes" id="UP000248724"/>
    </source>
</evidence>
<name>A0A2W5YY86_9BACT</name>
<proteinExistence type="predicted"/>
<dbReference type="RefSeq" id="WP_337314187.1">
    <property type="nucleotide sequence ID" value="NZ_JAEKNS010000155.1"/>
</dbReference>
<dbReference type="Proteomes" id="UP000606991">
    <property type="component" value="Unassembled WGS sequence"/>
</dbReference>
<dbReference type="AlphaFoldDB" id="A0A2W5YY86"/>
<dbReference type="EMBL" id="JAEKNS010000155">
    <property type="protein sequence ID" value="MBJ7596280.1"/>
    <property type="molecule type" value="Genomic_DNA"/>
</dbReference>
<sequence>MPKYLFEASYTVEGVKGLIKEGGTSRRTNFETAVKGLGGSLESFYYVFGEDDVVGVLDMPDNVSIAALSLSVGASGAVSTSVRVLLTPEEIDAAVKKTTDYRAPGK</sequence>
<dbReference type="InterPro" id="IPR014845">
    <property type="entry name" value="GYD/TTHA1554"/>
</dbReference>